<dbReference type="EMBL" id="CP093348">
    <property type="protein sequence ID" value="WOH03909.1"/>
    <property type="molecule type" value="Genomic_DNA"/>
</dbReference>
<evidence type="ECO:0000256" key="1">
    <source>
        <dbReference type="SAM" id="MobiDB-lite"/>
    </source>
</evidence>
<reference evidence="3" key="2">
    <citation type="submission" date="2022-03" db="EMBL/GenBank/DDBJ databases">
        <title>Draft title - Genomic analysis of global carrot germplasm unveils the trajectory of domestication and the origin of high carotenoid orange carrot.</title>
        <authorList>
            <person name="Iorizzo M."/>
            <person name="Ellison S."/>
            <person name="Senalik D."/>
            <person name="Macko-Podgorni A."/>
            <person name="Grzebelus D."/>
            <person name="Bostan H."/>
            <person name="Rolling W."/>
            <person name="Curaba J."/>
            <person name="Simon P."/>
        </authorList>
    </citation>
    <scope>NUCLEOTIDE SEQUENCE</scope>
    <source>
        <tissue evidence="3">Leaf</tissue>
    </source>
</reference>
<gene>
    <name evidence="3" type="ORF">DCAR_0623312</name>
</gene>
<dbReference type="AlphaFoldDB" id="A0AAF0XBJ7"/>
<feature type="region of interest" description="Disordered" evidence="1">
    <location>
        <begin position="1"/>
        <end position="60"/>
    </location>
</feature>
<evidence type="ECO:0000313" key="3">
    <source>
        <dbReference type="EMBL" id="WOH03909.1"/>
    </source>
</evidence>
<evidence type="ECO:0000313" key="4">
    <source>
        <dbReference type="Proteomes" id="UP000077755"/>
    </source>
</evidence>
<feature type="compositionally biased region" description="Basic and acidic residues" evidence="1">
    <location>
        <begin position="16"/>
        <end position="51"/>
    </location>
</feature>
<proteinExistence type="predicted"/>
<keyword evidence="2" id="KW-0812">Transmembrane</keyword>
<sequence>MLHLSARYSNSSNSLKSRENASGDGRLEGEDRKALLLKHGDSFSGNKKERQSSTTFSPEDVFSPIMDIHDSTIYASFTWLSHLVTLSAYLFVMLPSSSCFGNPFLVWNMVFKWP</sequence>
<organism evidence="3 4">
    <name type="scientific">Daucus carota subsp. sativus</name>
    <name type="common">Carrot</name>
    <dbReference type="NCBI Taxonomy" id="79200"/>
    <lineage>
        <taxon>Eukaryota</taxon>
        <taxon>Viridiplantae</taxon>
        <taxon>Streptophyta</taxon>
        <taxon>Embryophyta</taxon>
        <taxon>Tracheophyta</taxon>
        <taxon>Spermatophyta</taxon>
        <taxon>Magnoliopsida</taxon>
        <taxon>eudicotyledons</taxon>
        <taxon>Gunneridae</taxon>
        <taxon>Pentapetalae</taxon>
        <taxon>asterids</taxon>
        <taxon>campanulids</taxon>
        <taxon>Apiales</taxon>
        <taxon>Apiaceae</taxon>
        <taxon>Apioideae</taxon>
        <taxon>Scandiceae</taxon>
        <taxon>Daucinae</taxon>
        <taxon>Daucus</taxon>
        <taxon>Daucus sect. Daucus</taxon>
    </lineage>
</organism>
<keyword evidence="2" id="KW-1133">Transmembrane helix</keyword>
<keyword evidence="4" id="KW-1185">Reference proteome</keyword>
<reference evidence="3" key="1">
    <citation type="journal article" date="2016" name="Nat. Genet.">
        <title>A high-quality carrot genome assembly provides new insights into carotenoid accumulation and asterid genome evolution.</title>
        <authorList>
            <person name="Iorizzo M."/>
            <person name="Ellison S."/>
            <person name="Senalik D."/>
            <person name="Zeng P."/>
            <person name="Satapoomin P."/>
            <person name="Huang J."/>
            <person name="Bowman M."/>
            <person name="Iovene M."/>
            <person name="Sanseverino W."/>
            <person name="Cavagnaro P."/>
            <person name="Yildiz M."/>
            <person name="Macko-Podgorni A."/>
            <person name="Moranska E."/>
            <person name="Grzebelus E."/>
            <person name="Grzebelus D."/>
            <person name="Ashrafi H."/>
            <person name="Zheng Z."/>
            <person name="Cheng S."/>
            <person name="Spooner D."/>
            <person name="Van Deynze A."/>
            <person name="Simon P."/>
        </authorList>
    </citation>
    <scope>NUCLEOTIDE SEQUENCE</scope>
    <source>
        <tissue evidence="3">Leaf</tissue>
    </source>
</reference>
<feature type="transmembrane region" description="Helical" evidence="2">
    <location>
        <begin position="73"/>
        <end position="92"/>
    </location>
</feature>
<accession>A0AAF0XBJ7</accession>
<evidence type="ECO:0000256" key="2">
    <source>
        <dbReference type="SAM" id="Phobius"/>
    </source>
</evidence>
<dbReference type="Proteomes" id="UP000077755">
    <property type="component" value="Chromosome 6"/>
</dbReference>
<protein>
    <submittedName>
        <fullName evidence="3">Uncharacterized protein</fullName>
    </submittedName>
</protein>
<name>A0AAF0XBJ7_DAUCS</name>
<keyword evidence="2" id="KW-0472">Membrane</keyword>